<protein>
    <submittedName>
        <fullName evidence="1">NAD(P)-dependent oxidoreductase</fullName>
        <ecNumber evidence="1">1.1.-.-</ecNumber>
    </submittedName>
</protein>
<gene>
    <name evidence="1" type="ORF">QPK29_018835</name>
</gene>
<reference evidence="1" key="1">
    <citation type="submission" date="2024-11" db="EMBL/GenBank/DDBJ databases">
        <title>Description of Massilia orientalis sp. nov., isolated from rhizosphere soil of Ageratina adenophora.</title>
        <authorList>
            <person name="Wang Y."/>
        </authorList>
    </citation>
    <scope>NUCLEOTIDE SEQUENCE</scope>
    <source>
        <strain evidence="1">YIM B02787</strain>
    </source>
</reference>
<keyword evidence="1" id="KW-0560">Oxidoreductase</keyword>
<organism evidence="1 2">
    <name type="scientific">Massilia orientalis</name>
    <dbReference type="NCBI Taxonomy" id="3050128"/>
    <lineage>
        <taxon>Bacteria</taxon>
        <taxon>Pseudomonadati</taxon>
        <taxon>Pseudomonadota</taxon>
        <taxon>Betaproteobacteria</taxon>
        <taxon>Burkholderiales</taxon>
        <taxon>Oxalobacteraceae</taxon>
        <taxon>Telluria group</taxon>
        <taxon>Massilia</taxon>
    </lineage>
</organism>
<dbReference type="EMBL" id="JASNRB020000011">
    <property type="protein sequence ID" value="MFJ1469772.1"/>
    <property type="molecule type" value="Genomic_DNA"/>
</dbReference>
<comment type="caution">
    <text evidence="1">The sequence shown here is derived from an EMBL/GenBank/DDBJ whole genome shotgun (WGS) entry which is preliminary data.</text>
</comment>
<dbReference type="Proteomes" id="UP001168096">
    <property type="component" value="Unassembled WGS sequence"/>
</dbReference>
<proteinExistence type="predicted"/>
<sequence>MQILTITENNMEIGYVGLGGMGHAMASNLISKGHTLRVWNRSPGKAADLVAQGATLVEHPGQAAAGDGIVFTMVADDAALEQVVGGPDGIAARLGPGGIHVSMSTVSPETTQRIAALHAERGAAFVAAPVFGRPTAAAAAMLFILVAGEAGARDKVLPLLETMGQRVFPLGDDPVAASIVKLSGNFMIMGVIEAMAEAATLCEKYGVERSAMMDVMTQSIFATPLYVNYGKLIAQHDYANPGFKLSLGFKDANLVMAAARKAHVPMPLASMMHDRFLSALAKDRGELDWTAAALNVSEDAGLRS</sequence>
<evidence type="ECO:0000313" key="1">
    <source>
        <dbReference type="EMBL" id="MFJ1469772.1"/>
    </source>
</evidence>
<name>A0ACC7MCJ2_9BURK</name>
<evidence type="ECO:0000313" key="2">
    <source>
        <dbReference type="Proteomes" id="UP001168096"/>
    </source>
</evidence>
<accession>A0ACC7MCJ2</accession>
<keyword evidence="2" id="KW-1185">Reference proteome</keyword>
<dbReference type="EC" id="1.1.-.-" evidence="1"/>